<dbReference type="RefSeq" id="WP_142492387.1">
    <property type="nucleotide sequence ID" value="NZ_FXTO01000004.1"/>
</dbReference>
<evidence type="ECO:0000313" key="3">
    <source>
        <dbReference type="Proteomes" id="UP000316030"/>
    </source>
</evidence>
<dbReference type="SUPFAM" id="SSF51182">
    <property type="entry name" value="RmlC-like cupins"/>
    <property type="match status" value="1"/>
</dbReference>
<dbReference type="Pfam" id="PF07883">
    <property type="entry name" value="Cupin_2"/>
    <property type="match status" value="1"/>
</dbReference>
<dbReference type="InterPro" id="IPR011051">
    <property type="entry name" value="RmlC_Cupin_sf"/>
</dbReference>
<protein>
    <submittedName>
        <fullName evidence="2">Cupin domain-containing protein</fullName>
    </submittedName>
</protein>
<reference evidence="2 3" key="1">
    <citation type="submission" date="2017-05" db="EMBL/GenBank/DDBJ databases">
        <authorList>
            <person name="Varghese N."/>
            <person name="Submissions S."/>
        </authorList>
    </citation>
    <scope>NUCLEOTIDE SEQUENCE [LARGE SCALE GENOMIC DNA]</scope>
    <source>
        <strain evidence="2 3">DSM 29506</strain>
    </source>
</reference>
<proteinExistence type="predicted"/>
<keyword evidence="3" id="KW-1185">Reference proteome</keyword>
<dbReference type="EMBL" id="FXTO01000004">
    <property type="protein sequence ID" value="SMO50769.1"/>
    <property type="molecule type" value="Genomic_DNA"/>
</dbReference>
<organism evidence="2 3">
    <name type="scientific">Thalassovita litoralis</name>
    <dbReference type="NCBI Taxonomy" id="1010611"/>
    <lineage>
        <taxon>Bacteria</taxon>
        <taxon>Pseudomonadati</taxon>
        <taxon>Pseudomonadota</taxon>
        <taxon>Alphaproteobacteria</taxon>
        <taxon>Rhodobacterales</taxon>
        <taxon>Roseobacteraceae</taxon>
        <taxon>Thalassovita</taxon>
    </lineage>
</organism>
<evidence type="ECO:0000259" key="1">
    <source>
        <dbReference type="Pfam" id="PF07883"/>
    </source>
</evidence>
<evidence type="ECO:0000313" key="2">
    <source>
        <dbReference type="EMBL" id="SMO50769.1"/>
    </source>
</evidence>
<dbReference type="InterPro" id="IPR014710">
    <property type="entry name" value="RmlC-like_jellyroll"/>
</dbReference>
<dbReference type="Gene3D" id="2.60.120.10">
    <property type="entry name" value="Jelly Rolls"/>
    <property type="match status" value="1"/>
</dbReference>
<feature type="domain" description="Cupin type-2" evidence="1">
    <location>
        <begin position="51"/>
        <end position="114"/>
    </location>
</feature>
<accession>A0A521BUC0</accession>
<sequence>MSAELFKEIGVIRSDELEDGPITPGQIRRKALEAGDLWVGECHVTALDQPSQWHHHKDFDSVMYMLSGRIRVDHGPGGTKSFEMGAGDYAYFPRRLIHRAQILEGGDDVRYVFIRIGKGETLENVDGPDAV</sequence>
<name>A0A521BUC0_9RHOB</name>
<dbReference type="OrthoDB" id="3620182at2"/>
<gene>
    <name evidence="2" type="ORF">SAMN06265173_104131</name>
</gene>
<dbReference type="InterPro" id="IPR013096">
    <property type="entry name" value="Cupin_2"/>
</dbReference>
<dbReference type="Proteomes" id="UP000316030">
    <property type="component" value="Unassembled WGS sequence"/>
</dbReference>
<dbReference type="AlphaFoldDB" id="A0A521BUC0"/>